<dbReference type="OrthoDB" id="162531at2"/>
<dbReference type="InterPro" id="IPR036390">
    <property type="entry name" value="WH_DNA-bd_sf"/>
</dbReference>
<sequence length="171" mass="18335">MDKPYEPTNGQADQSPPPPTDQEIQALQTATRDLIGVALRSLDLLAGEVSLPQFRLMLALGDLGRVPSSQVAEALGVGASSVTRLADKLHASGHLTRGTDEHHRSVVTLELTERGHRLVDEVLAWRHDELGRLLATLPAGLRAATAEGLTLLHHAIGERTELLAQHGPVPL</sequence>
<dbReference type="GO" id="GO:0006950">
    <property type="term" value="P:response to stress"/>
    <property type="evidence" value="ECO:0007669"/>
    <property type="project" value="TreeGrafter"/>
</dbReference>
<keyword evidence="4" id="KW-1185">Reference proteome</keyword>
<accession>A0A561UPP1</accession>
<proteinExistence type="predicted"/>
<dbReference type="SUPFAM" id="SSF46785">
    <property type="entry name" value="Winged helix' DNA-binding domain"/>
    <property type="match status" value="1"/>
</dbReference>
<organism evidence="3 4">
    <name type="scientific">Kitasatospora viridis</name>
    <dbReference type="NCBI Taxonomy" id="281105"/>
    <lineage>
        <taxon>Bacteria</taxon>
        <taxon>Bacillati</taxon>
        <taxon>Actinomycetota</taxon>
        <taxon>Actinomycetes</taxon>
        <taxon>Kitasatosporales</taxon>
        <taxon>Streptomycetaceae</taxon>
        <taxon>Kitasatospora</taxon>
    </lineage>
</organism>
<dbReference type="GO" id="GO:0003700">
    <property type="term" value="F:DNA-binding transcription factor activity"/>
    <property type="evidence" value="ECO:0007669"/>
    <property type="project" value="InterPro"/>
</dbReference>
<feature type="domain" description="HTH marR-type" evidence="2">
    <location>
        <begin position="20"/>
        <end position="158"/>
    </location>
</feature>
<reference evidence="3 4" key="1">
    <citation type="submission" date="2019-06" db="EMBL/GenBank/DDBJ databases">
        <title>Sequencing the genomes of 1000 actinobacteria strains.</title>
        <authorList>
            <person name="Klenk H.-P."/>
        </authorList>
    </citation>
    <scope>NUCLEOTIDE SEQUENCE [LARGE SCALE GENOMIC DNA]</scope>
    <source>
        <strain evidence="3 4">DSM 44826</strain>
    </source>
</reference>
<dbReference type="PANTHER" id="PTHR33164:SF43">
    <property type="entry name" value="HTH-TYPE TRANSCRIPTIONAL REPRESSOR YETL"/>
    <property type="match status" value="1"/>
</dbReference>
<dbReference type="SMART" id="SM00347">
    <property type="entry name" value="HTH_MARR"/>
    <property type="match status" value="1"/>
</dbReference>
<evidence type="ECO:0000259" key="2">
    <source>
        <dbReference type="PROSITE" id="PS50995"/>
    </source>
</evidence>
<dbReference type="Gene3D" id="1.10.10.10">
    <property type="entry name" value="Winged helix-like DNA-binding domain superfamily/Winged helix DNA-binding domain"/>
    <property type="match status" value="1"/>
</dbReference>
<comment type="caution">
    <text evidence="3">The sequence shown here is derived from an EMBL/GenBank/DDBJ whole genome shotgun (WGS) entry which is preliminary data.</text>
</comment>
<dbReference type="PANTHER" id="PTHR33164">
    <property type="entry name" value="TRANSCRIPTIONAL REGULATOR, MARR FAMILY"/>
    <property type="match status" value="1"/>
</dbReference>
<feature type="region of interest" description="Disordered" evidence="1">
    <location>
        <begin position="1"/>
        <end position="22"/>
    </location>
</feature>
<dbReference type="PRINTS" id="PR00598">
    <property type="entry name" value="HTHMARR"/>
</dbReference>
<dbReference type="Pfam" id="PF12802">
    <property type="entry name" value="MarR_2"/>
    <property type="match status" value="1"/>
</dbReference>
<dbReference type="AlphaFoldDB" id="A0A561UPP1"/>
<evidence type="ECO:0000313" key="3">
    <source>
        <dbReference type="EMBL" id="TWG01333.1"/>
    </source>
</evidence>
<gene>
    <name evidence="3" type="ORF">FHX73_115225</name>
</gene>
<evidence type="ECO:0000256" key="1">
    <source>
        <dbReference type="SAM" id="MobiDB-lite"/>
    </source>
</evidence>
<protein>
    <submittedName>
        <fullName evidence="3">MarR family transcriptional regulator</fullName>
    </submittedName>
</protein>
<dbReference type="EMBL" id="VIWT01000001">
    <property type="protein sequence ID" value="TWG01333.1"/>
    <property type="molecule type" value="Genomic_DNA"/>
</dbReference>
<dbReference type="PROSITE" id="PS50995">
    <property type="entry name" value="HTH_MARR_2"/>
    <property type="match status" value="1"/>
</dbReference>
<dbReference type="RefSeq" id="WP_145907508.1">
    <property type="nucleotide sequence ID" value="NZ_BAAAMZ010000030.1"/>
</dbReference>
<dbReference type="Proteomes" id="UP000317940">
    <property type="component" value="Unassembled WGS sequence"/>
</dbReference>
<evidence type="ECO:0000313" key="4">
    <source>
        <dbReference type="Proteomes" id="UP000317940"/>
    </source>
</evidence>
<dbReference type="InterPro" id="IPR039422">
    <property type="entry name" value="MarR/SlyA-like"/>
</dbReference>
<dbReference type="InterPro" id="IPR036388">
    <property type="entry name" value="WH-like_DNA-bd_sf"/>
</dbReference>
<dbReference type="InterPro" id="IPR000835">
    <property type="entry name" value="HTH_MarR-typ"/>
</dbReference>
<name>A0A561UPP1_9ACTN</name>